<feature type="region of interest" description="Disordered" evidence="8">
    <location>
        <begin position="1055"/>
        <end position="1204"/>
    </location>
</feature>
<dbReference type="PROSITE" id="PS50106">
    <property type="entry name" value="PDZ"/>
    <property type="match status" value="1"/>
</dbReference>
<dbReference type="PROSITE" id="PS50178">
    <property type="entry name" value="ZF_FYVE"/>
    <property type="match status" value="1"/>
</dbReference>
<dbReference type="InterPro" id="IPR013083">
    <property type="entry name" value="Znf_RING/FYVE/PHD"/>
</dbReference>
<feature type="compositionally biased region" description="Basic and acidic residues" evidence="8">
    <location>
        <begin position="1089"/>
        <end position="1142"/>
    </location>
</feature>
<evidence type="ECO:0000259" key="12">
    <source>
        <dbReference type="PROSITE" id="PS50916"/>
    </source>
</evidence>
<evidence type="ECO:0000256" key="4">
    <source>
        <dbReference type="ARBA" id="ARBA00022833"/>
    </source>
</evidence>
<feature type="region of interest" description="Disordered" evidence="8">
    <location>
        <begin position="1237"/>
        <end position="1258"/>
    </location>
</feature>
<feature type="region of interest" description="Disordered" evidence="8">
    <location>
        <begin position="216"/>
        <end position="611"/>
    </location>
</feature>
<dbReference type="Pfam" id="PF00168">
    <property type="entry name" value="C2"/>
    <property type="match status" value="2"/>
</dbReference>
<dbReference type="PROSITE" id="PS50004">
    <property type="entry name" value="C2"/>
    <property type="match status" value="2"/>
</dbReference>
<feature type="region of interest" description="Disordered" evidence="8">
    <location>
        <begin position="636"/>
        <end position="663"/>
    </location>
</feature>
<evidence type="ECO:0000259" key="9">
    <source>
        <dbReference type="PROSITE" id="PS50004"/>
    </source>
</evidence>
<dbReference type="CDD" id="cd04028">
    <property type="entry name" value="C2B_RIM1alpha"/>
    <property type="match status" value="1"/>
</dbReference>
<keyword evidence="13" id="KW-1185">Reference proteome</keyword>
<dbReference type="PANTHER" id="PTHR12157">
    <property type="entry name" value="REGULATING SYNAPTIC MEMBRANE EXOCYTOSIS PROTEIN"/>
    <property type="match status" value="1"/>
</dbReference>
<feature type="domain" description="C2" evidence="9">
    <location>
        <begin position="1458"/>
        <end position="1576"/>
    </location>
</feature>
<feature type="compositionally biased region" description="Polar residues" evidence="8">
    <location>
        <begin position="1078"/>
        <end position="1088"/>
    </location>
</feature>
<evidence type="ECO:0000256" key="3">
    <source>
        <dbReference type="ARBA" id="ARBA00022771"/>
    </source>
</evidence>
<dbReference type="SUPFAM" id="SSF49562">
    <property type="entry name" value="C2 domain (Calcium/lipid-binding domain, CaLB)"/>
    <property type="match status" value="2"/>
</dbReference>
<feature type="domain" description="C2" evidence="9">
    <location>
        <begin position="834"/>
        <end position="957"/>
    </location>
</feature>
<feature type="domain" description="RabBD" evidence="12">
    <location>
        <begin position="26"/>
        <end position="198"/>
    </location>
</feature>
<feature type="compositionally biased region" description="Basic and acidic residues" evidence="8">
    <location>
        <begin position="46"/>
        <end position="66"/>
    </location>
</feature>
<protein>
    <submittedName>
        <fullName evidence="14">Regulating synaptic membrane exocytosis protein 2 isoform X1</fullName>
    </submittedName>
</protein>
<keyword evidence="5" id="KW-0770">Synapse</keyword>
<comment type="subcellular location">
    <subcellularLocation>
        <location evidence="6">Synapse</location>
    </subcellularLocation>
</comment>
<evidence type="ECO:0000256" key="2">
    <source>
        <dbReference type="ARBA" id="ARBA00022737"/>
    </source>
</evidence>
<feature type="region of interest" description="Disordered" evidence="8">
    <location>
        <begin position="968"/>
        <end position="1002"/>
    </location>
</feature>
<dbReference type="InterPro" id="IPR036034">
    <property type="entry name" value="PDZ_sf"/>
</dbReference>
<feature type="compositionally biased region" description="Basic and acidic residues" evidence="8">
    <location>
        <begin position="361"/>
        <end position="379"/>
    </location>
</feature>
<feature type="region of interest" description="Disordered" evidence="8">
    <location>
        <begin position="1"/>
        <end position="34"/>
    </location>
</feature>
<proteinExistence type="predicted"/>
<name>A0ABM4QBM3_EQUPR</name>
<dbReference type="PROSITE" id="PS50916">
    <property type="entry name" value="RABBD"/>
    <property type="match status" value="1"/>
</dbReference>
<feature type="region of interest" description="Disordered" evidence="8">
    <location>
        <begin position="46"/>
        <end position="72"/>
    </location>
</feature>
<evidence type="ECO:0000313" key="13">
    <source>
        <dbReference type="Proteomes" id="UP001652662"/>
    </source>
</evidence>
<feature type="compositionally biased region" description="Polar residues" evidence="8">
    <location>
        <begin position="251"/>
        <end position="269"/>
    </location>
</feature>
<feature type="region of interest" description="Disordered" evidence="8">
    <location>
        <begin position="1364"/>
        <end position="1389"/>
    </location>
</feature>
<dbReference type="Pfam" id="PF00595">
    <property type="entry name" value="PDZ"/>
    <property type="match status" value="1"/>
</dbReference>
<dbReference type="CDD" id="cd06714">
    <property type="entry name" value="PDZ_RIM-like"/>
    <property type="match status" value="1"/>
</dbReference>
<feature type="compositionally biased region" description="Basic and acidic residues" evidence="8">
    <location>
        <begin position="423"/>
        <end position="447"/>
    </location>
</feature>
<feature type="domain" description="PDZ" evidence="10">
    <location>
        <begin position="681"/>
        <end position="767"/>
    </location>
</feature>
<dbReference type="SUPFAM" id="SSF57903">
    <property type="entry name" value="FYVE/PHD zinc finger"/>
    <property type="match status" value="1"/>
</dbReference>
<evidence type="ECO:0000256" key="5">
    <source>
        <dbReference type="ARBA" id="ARBA00023018"/>
    </source>
</evidence>
<dbReference type="InterPro" id="IPR017455">
    <property type="entry name" value="Znf_FYVE-rel"/>
</dbReference>
<feature type="compositionally biased region" description="Basic and acidic residues" evidence="8">
    <location>
        <begin position="647"/>
        <end position="657"/>
    </location>
</feature>
<dbReference type="InterPro" id="IPR011011">
    <property type="entry name" value="Znf_FYVE_PHD"/>
</dbReference>
<feature type="compositionally biased region" description="Basic and acidic residues" evidence="8">
    <location>
        <begin position="395"/>
        <end position="414"/>
    </location>
</feature>
<feature type="compositionally biased region" description="Acidic residues" evidence="8">
    <location>
        <begin position="571"/>
        <end position="581"/>
    </location>
</feature>
<dbReference type="CDD" id="cd04031">
    <property type="entry name" value="C2A_RIM1alpha"/>
    <property type="match status" value="1"/>
</dbReference>
<dbReference type="GeneID" id="103552452"/>
<dbReference type="InterPro" id="IPR039032">
    <property type="entry name" value="Rim-like"/>
</dbReference>
<evidence type="ECO:0000259" key="10">
    <source>
        <dbReference type="PROSITE" id="PS50106"/>
    </source>
</evidence>
<feature type="compositionally biased region" description="Polar residues" evidence="8">
    <location>
        <begin position="464"/>
        <end position="475"/>
    </location>
</feature>
<accession>A0ABM4QBM3</accession>
<evidence type="ECO:0000256" key="6">
    <source>
        <dbReference type="ARBA" id="ARBA00034103"/>
    </source>
</evidence>
<sequence length="1612" mass="182195">MSAPVGPRGRPAPTPVASQRPLQPEMPDLSHLTEEERKIILAVMDRQKKEEEKEQSVLKVKEEHKPQPTQWFPFSGITELVNNVLQPQQKQQNEKEAQTKLHQQFELYKEQVKKMGEESQQQQEQKGDAPTCGICHKTKFADGCGHNCSYCQTKFCARCGGRVSLRSNKEDKVVMWVCNLCRKQQEILTKSGAWFYNSGSNTPQQPDQKVLRGLRNEEAPQEKKAKLHEQAQFQGPSGDLSVPAVEKSRSHGLTRQDSIKNGSGVTHQIASDIASDRKRSPSVSRDQNRRYDQREEREEYSQYATSDSAMPRSPSDYADRRSQHEPQFYEESDNINYRDSNRRSHRHSKEYIADDEDVESRDEYERQRREEEYQARYRSDPNLARYPVKPQPYEEQMRIHAEVSRARHERRHSDVSLANAELEDSRISMLRLERPSRQRSISERRAALENQRSYSMERTREAQGPSSYPQRTTNHSPPTPRRSPIPIDRPDLRRTDSLRKQHHLDPSSAVRKTKREKMETMLRNDSLSSDQSESVRPPPPKPHKSKKGGKMRQVSLSSSEEELASTPEYTSCDDVEIESESVSEKGDSQKGKRKTREQAVLSDSNTRSEKQKKMMYFGGHSLEEDLEWSEPQIKDSGVDTCSSTTLNEEHSHSDKHPVTWQPSKDGDRLIGRILLNKRLKDGSVPRDSGAMLGLKVVGGKMTESGRLCAFITKVKKGSLADTVGHLRPGDEVLEWNGRPLQGATFEEVYNIILESKPEPQVELVVSRPIGDIPRIPDSTHAQLESSSSSFESQKMDRPSISVTSPMSPGMLRDVPQFLSGQLSSQSLSRRTTPFVPRVQIKLWFDKVGHQLIVTILGAKDLPSREDGRPRNPYVKIYFLPDRSDKNKRRTKTVKKTLEPKWNQTFIYSPVHRREFRERMLEITLWDQARVREEESEFLGEILIELETALLDDEPHWYKLQTHDVSSLPLPHPSPYMPRRQLHGESPTRRLQRSKRISDSEVSDYDCDDGIGVVSDYRHNGRDLQSSTLSVPEQVMSSNHCSLSGSPHRVDVIGRTRSWSPSVPPPQSRNVEQGLRGTRSATGHYNTISRMDRHRVMDDHYSPDRDRDCEAADRQPYHRSRSTEQRPLLERTTTRSRSTERPDTNLMRSMPSLMTGRSAPPSPALSRSHPSTGSVQTSPSSTPVAGRRGRQLPQLPPKGTLERSAMDIEERNRQMKINKYKQVAGSDSRLEQDYHSKYRSGWDPHRGADNISTKSSDSDVSDISAVSRTSSASRFSSTSYMSVQSERPRGNKKISVFTSKMQSRQMGISGKNMTKSTSISGDMCSLEKNDGSQSDTAVGALGSSGKKRRSSIGAKMVAIVGLSRKSRSASQLSQTEAGGKKLRSTVQRSTETGLAVEMRNWMTRQASRESTDGSMNSYSSEGNLIFPGVRLASDSQFSDFLDGLGPAQLVGRQTLATPAMGDIQVGMMDKKGQLEVEIIRARGLVVKPGSKTLPAPYVKVYLLDNGVCIAKKKTKVARKTLEPLYQQLLSFEESPQGKVLQIIVWGDYGRMDHKSFMGVAQILLDELELSNMVIGWFKLFPPSSLVDPTLAPLTRRASQSSLESSTGPSYSRS</sequence>
<dbReference type="InterPro" id="IPR010911">
    <property type="entry name" value="Rab_BD"/>
</dbReference>
<reference evidence="14" key="1">
    <citation type="submission" date="2025-08" db="UniProtKB">
        <authorList>
            <consortium name="RefSeq"/>
        </authorList>
    </citation>
    <scope>IDENTIFICATION</scope>
    <source>
        <tissue evidence="14">Blood</tissue>
    </source>
</reference>
<keyword evidence="3 7" id="KW-0863">Zinc-finger</keyword>
<dbReference type="Proteomes" id="UP001652662">
    <property type="component" value="Chromosome 8"/>
</dbReference>
<feature type="compositionally biased region" description="Basic and acidic residues" evidence="8">
    <location>
        <begin position="216"/>
        <end position="229"/>
    </location>
</feature>
<keyword evidence="2" id="KW-0677">Repeat</keyword>
<feature type="compositionally biased region" description="Basic and acidic residues" evidence="8">
    <location>
        <begin position="488"/>
        <end position="505"/>
    </location>
</feature>
<dbReference type="Gene3D" id="2.60.40.150">
    <property type="entry name" value="C2 domain"/>
    <property type="match status" value="2"/>
</dbReference>
<feature type="compositionally biased region" description="Polar residues" evidence="8">
    <location>
        <begin position="523"/>
        <end position="534"/>
    </location>
</feature>
<dbReference type="InterPro" id="IPR000008">
    <property type="entry name" value="C2_dom"/>
</dbReference>
<dbReference type="SUPFAM" id="SSF50156">
    <property type="entry name" value="PDZ domain-like"/>
    <property type="match status" value="1"/>
</dbReference>
<feature type="domain" description="FYVE-type" evidence="11">
    <location>
        <begin position="126"/>
        <end position="186"/>
    </location>
</feature>
<dbReference type="Gene3D" id="2.30.42.10">
    <property type="match status" value="1"/>
</dbReference>
<dbReference type="InterPro" id="IPR001478">
    <property type="entry name" value="PDZ"/>
</dbReference>
<dbReference type="Pfam" id="PF22601">
    <property type="entry name" value="RIM2a_ZnF"/>
    <property type="match status" value="1"/>
</dbReference>
<evidence type="ECO:0000313" key="14">
    <source>
        <dbReference type="RefSeq" id="XP_070486844.1"/>
    </source>
</evidence>
<feature type="region of interest" description="Disordered" evidence="8">
    <location>
        <begin position="1326"/>
        <end position="1346"/>
    </location>
</feature>
<dbReference type="SMART" id="SM00239">
    <property type="entry name" value="C2"/>
    <property type="match status" value="2"/>
</dbReference>
<dbReference type="SMART" id="SM00228">
    <property type="entry name" value="PDZ"/>
    <property type="match status" value="1"/>
</dbReference>
<evidence type="ECO:0000256" key="1">
    <source>
        <dbReference type="ARBA" id="ARBA00022723"/>
    </source>
</evidence>
<evidence type="ECO:0000256" key="8">
    <source>
        <dbReference type="SAM" id="MobiDB-lite"/>
    </source>
</evidence>
<dbReference type="RefSeq" id="XP_070486844.1">
    <property type="nucleotide sequence ID" value="XM_070630743.1"/>
</dbReference>
<feature type="region of interest" description="Disordered" evidence="8">
    <location>
        <begin position="775"/>
        <end position="807"/>
    </location>
</feature>
<keyword evidence="4" id="KW-0862">Zinc</keyword>
<feature type="compositionally biased region" description="Polar residues" evidence="8">
    <location>
        <begin position="1171"/>
        <end position="1182"/>
    </location>
</feature>
<evidence type="ECO:0000259" key="11">
    <source>
        <dbReference type="PROSITE" id="PS50178"/>
    </source>
</evidence>
<organism evidence="13 14">
    <name type="scientific">Equus przewalskii</name>
    <name type="common">Przewalski's horse</name>
    <name type="synonym">Equus caballus przewalskii</name>
    <dbReference type="NCBI Taxonomy" id="9798"/>
    <lineage>
        <taxon>Eukaryota</taxon>
        <taxon>Metazoa</taxon>
        <taxon>Chordata</taxon>
        <taxon>Craniata</taxon>
        <taxon>Vertebrata</taxon>
        <taxon>Euteleostomi</taxon>
        <taxon>Mammalia</taxon>
        <taxon>Eutheria</taxon>
        <taxon>Laurasiatheria</taxon>
        <taxon>Perissodactyla</taxon>
        <taxon>Equidae</taxon>
        <taxon>Equus</taxon>
    </lineage>
</organism>
<feature type="compositionally biased region" description="Basic and acidic residues" evidence="8">
    <location>
        <begin position="286"/>
        <end position="300"/>
    </location>
</feature>
<keyword evidence="1" id="KW-0479">Metal-binding</keyword>
<feature type="compositionally biased region" description="Basic and acidic residues" evidence="8">
    <location>
        <begin position="1237"/>
        <end position="1247"/>
    </location>
</feature>
<feature type="compositionally biased region" description="Basic residues" evidence="8">
    <location>
        <begin position="541"/>
        <end position="550"/>
    </location>
</feature>
<dbReference type="InterPro" id="IPR035892">
    <property type="entry name" value="C2_domain_sf"/>
</dbReference>
<dbReference type="Gene3D" id="3.30.40.10">
    <property type="entry name" value="Zinc/RING finger domain, C3HC4 (zinc finger)"/>
    <property type="match status" value="1"/>
</dbReference>
<evidence type="ECO:0000256" key="7">
    <source>
        <dbReference type="PROSITE-ProRule" id="PRU00091"/>
    </source>
</evidence>
<dbReference type="PANTHER" id="PTHR12157:SF15">
    <property type="entry name" value="REGULATING SYNAPTIC MEMBRANE EXOCYTOSIS PROTEIN 2"/>
    <property type="match status" value="1"/>
</dbReference>
<dbReference type="InterPro" id="IPR054386">
    <property type="entry name" value="RIM_Znf"/>
</dbReference>
<gene>
    <name evidence="14" type="primary">RIMS2</name>
</gene>